<reference evidence="1 2" key="1">
    <citation type="submission" date="2005-11" db="EMBL/GenBank/DDBJ databases">
        <title>The complete genome sequence of Lawsonia intracellularis: the causative agent of proliferative enteropathy.</title>
        <authorList>
            <person name="Kaur K."/>
            <person name="Zhang Q."/>
            <person name="Beckler D."/>
            <person name="Munir S."/>
            <person name="Li L."/>
            <person name="Kinsley K."/>
            <person name="Herron L."/>
            <person name="Peterson A."/>
            <person name="May B."/>
            <person name="Singh S."/>
            <person name="Gebhart C."/>
            <person name="Kapur V."/>
        </authorList>
    </citation>
    <scope>NUCLEOTIDE SEQUENCE [LARGE SCALE GENOMIC DNA]</scope>
    <source>
        <strain evidence="1 2">PHE/MN1-00</strain>
    </source>
</reference>
<dbReference type="KEGG" id="lip:LI1080"/>
<dbReference type="eggNOG" id="ENOG50310J3">
    <property type="taxonomic scope" value="Bacteria"/>
</dbReference>
<dbReference type="HOGENOM" id="CLU_153816_0_0_7"/>
<dbReference type="AlphaFoldDB" id="Q1MPE3"/>
<dbReference type="Proteomes" id="UP000002430">
    <property type="component" value="Chromosome"/>
</dbReference>
<dbReference type="NCBIfam" id="NF045682">
    <property type="entry name" value="DVU0772_fam"/>
    <property type="match status" value="1"/>
</dbReference>
<dbReference type="RefSeq" id="WP_011527163.1">
    <property type="nucleotide sequence ID" value="NC_008011.1"/>
</dbReference>
<evidence type="ECO:0000313" key="1">
    <source>
        <dbReference type="EMBL" id="CAJ55134.1"/>
    </source>
</evidence>
<keyword evidence="2" id="KW-1185">Reference proteome</keyword>
<sequence>MSEVLYEFYTGLTMTQGNDSALSSKSPLKAFSNQTIDWDLSPEKAVTLHLEYGNNNWHVIHTGGCSGHDSSVYFIVDTYSDPIQVRLIRRNFEMAEHLISIPLPDTLVKLFQKEYGNIRGVFEPLPEIKEWLRTELGQ</sequence>
<accession>Q1MPE3</accession>
<dbReference type="OrthoDB" id="5471332at2"/>
<name>Q1MPE3_LAWIP</name>
<dbReference type="InterPro" id="IPR059223">
    <property type="entry name" value="DVU0772-like"/>
</dbReference>
<gene>
    <name evidence="1" type="ordered locus">LI1080</name>
</gene>
<dbReference type="STRING" id="363253.LI1080"/>
<organism evidence="1 2">
    <name type="scientific">Lawsonia intracellularis (strain PHE/MN1-00)</name>
    <dbReference type="NCBI Taxonomy" id="363253"/>
    <lineage>
        <taxon>Bacteria</taxon>
        <taxon>Pseudomonadati</taxon>
        <taxon>Thermodesulfobacteriota</taxon>
        <taxon>Desulfovibrionia</taxon>
        <taxon>Desulfovibrionales</taxon>
        <taxon>Desulfovibrionaceae</taxon>
        <taxon>Lawsonia</taxon>
    </lineage>
</organism>
<dbReference type="EMBL" id="AM180252">
    <property type="protein sequence ID" value="CAJ55134.1"/>
    <property type="molecule type" value="Genomic_DNA"/>
</dbReference>
<proteinExistence type="predicted"/>
<protein>
    <submittedName>
        <fullName evidence="1">Uncharacterized protein</fullName>
    </submittedName>
</protein>
<evidence type="ECO:0000313" key="2">
    <source>
        <dbReference type="Proteomes" id="UP000002430"/>
    </source>
</evidence>